<dbReference type="InterPro" id="IPR011042">
    <property type="entry name" value="6-blade_b-propeller_TolB-like"/>
</dbReference>
<reference evidence="6" key="1">
    <citation type="submission" date="2008-03" db="EMBL/GenBank/DDBJ databases">
        <title>Complete sequence of chromosome of Beijerinckia indica subsp. indica ATCC 9039.</title>
        <authorList>
            <consortium name="US DOE Joint Genome Institute"/>
            <person name="Copeland A."/>
            <person name="Lucas S."/>
            <person name="Lapidus A."/>
            <person name="Glavina del Rio T."/>
            <person name="Dalin E."/>
            <person name="Tice H."/>
            <person name="Bruce D."/>
            <person name="Goodwin L."/>
            <person name="Pitluck S."/>
            <person name="LaButti K."/>
            <person name="Schmutz J."/>
            <person name="Larimer F."/>
            <person name="Land M."/>
            <person name="Hauser L."/>
            <person name="Kyrpides N."/>
            <person name="Mikhailova N."/>
            <person name="Dunfield P.F."/>
            <person name="Dedysh S.N."/>
            <person name="Liesack W."/>
            <person name="Saw J.H."/>
            <person name="Alam M."/>
            <person name="Chen Y."/>
            <person name="Murrell J.C."/>
            <person name="Richardson P."/>
        </authorList>
    </citation>
    <scope>NUCLEOTIDE SEQUENCE [LARGE SCALE GENOMIC DNA]</scope>
    <source>
        <strain evidence="6">ATCC 9039 / DSM 1715 / NCIMB 8712</strain>
    </source>
</reference>
<dbReference type="AlphaFoldDB" id="B2IBL0"/>
<dbReference type="InterPro" id="IPR005511">
    <property type="entry name" value="SMP-30"/>
</dbReference>
<feature type="active site" description="Proton donor/acceptor" evidence="2">
    <location>
        <position position="213"/>
    </location>
</feature>
<evidence type="ECO:0000259" key="4">
    <source>
        <dbReference type="Pfam" id="PF08450"/>
    </source>
</evidence>
<gene>
    <name evidence="5" type="ordered locus">Bind_3075</name>
</gene>
<proteinExistence type="inferred from homology"/>
<dbReference type="PANTHER" id="PTHR10907">
    <property type="entry name" value="REGUCALCIN"/>
    <property type="match status" value="1"/>
</dbReference>
<dbReference type="eggNOG" id="COG3386">
    <property type="taxonomic scope" value="Bacteria"/>
</dbReference>
<keyword evidence="3" id="KW-0479">Metal-binding</keyword>
<dbReference type="PRINTS" id="PR01790">
    <property type="entry name" value="SMP30FAMILY"/>
</dbReference>
<feature type="domain" description="SMP-30/Gluconolactonase/LRE-like region" evidence="4">
    <location>
        <begin position="31"/>
        <end position="271"/>
    </location>
</feature>
<feature type="binding site" evidence="3">
    <location>
        <position position="213"/>
    </location>
    <ligand>
        <name>a divalent metal cation</name>
        <dbReference type="ChEBI" id="CHEBI:60240"/>
    </ligand>
</feature>
<name>B2IBL0_BEII9</name>
<dbReference type="GO" id="GO:0005509">
    <property type="term" value="F:calcium ion binding"/>
    <property type="evidence" value="ECO:0007669"/>
    <property type="project" value="TreeGrafter"/>
</dbReference>
<sequence length="310" mass="33339">MTAIDGCSDMGKGRSIEQVAATLLCAERCHLGEGPAYDEASDTAWWFDIVERRLFEARLGDSEIFIHPLPFMASALAHVDDRRQLMAAEDGLYLRTKDSGVLQQLVAIEPDNPITRSNDSRAHPSGTFWTSTMGRKAEVGAGSIYALHRGALQRLFTGLTIPNAICFSPDGTMGYFADTYENVLYRVPLDLATGLPSGGPSALHRRETPGWLDGAVTDADGLIWCACWGGACVEAFSPDGAHLRTVAAPALNTSCPVFVGPGYTRLLVTSAYQDMDISARAADPHHGCTFLLDIGAKGRPEPRVKLAADP</sequence>
<evidence type="ECO:0000256" key="1">
    <source>
        <dbReference type="ARBA" id="ARBA00008853"/>
    </source>
</evidence>
<feature type="binding site" evidence="3">
    <location>
        <position position="118"/>
    </location>
    <ligand>
        <name>substrate</name>
    </ligand>
</feature>
<accession>B2IBL0</accession>
<keyword evidence="3" id="KW-0862">Zinc</keyword>
<dbReference type="GO" id="GO:0004341">
    <property type="term" value="F:gluconolactonase activity"/>
    <property type="evidence" value="ECO:0007669"/>
    <property type="project" value="TreeGrafter"/>
</dbReference>
<dbReference type="Pfam" id="PF08450">
    <property type="entry name" value="SGL"/>
    <property type="match status" value="1"/>
</dbReference>
<keyword evidence="6" id="KW-1185">Reference proteome</keyword>
<protein>
    <submittedName>
        <fullName evidence="5">SMP-30/Gluconolaconase/LRE domain protein</fullName>
    </submittedName>
</protein>
<evidence type="ECO:0000256" key="3">
    <source>
        <dbReference type="PIRSR" id="PIRSR605511-2"/>
    </source>
</evidence>
<evidence type="ECO:0000256" key="2">
    <source>
        <dbReference type="PIRSR" id="PIRSR605511-1"/>
    </source>
</evidence>
<feature type="binding site" evidence="3">
    <location>
        <position position="116"/>
    </location>
    <ligand>
        <name>substrate</name>
    </ligand>
</feature>
<dbReference type="PANTHER" id="PTHR10907:SF47">
    <property type="entry name" value="REGUCALCIN"/>
    <property type="match status" value="1"/>
</dbReference>
<dbReference type="InterPro" id="IPR013658">
    <property type="entry name" value="SGL"/>
</dbReference>
<evidence type="ECO:0000313" key="5">
    <source>
        <dbReference type="EMBL" id="ACB96636.1"/>
    </source>
</evidence>
<dbReference type="KEGG" id="bid:Bind_3075"/>
<dbReference type="HOGENOM" id="CLU_036110_3_1_5"/>
<comment type="cofactor">
    <cofactor evidence="3">
        <name>Zn(2+)</name>
        <dbReference type="ChEBI" id="CHEBI:29105"/>
    </cofactor>
    <text evidence="3">Binds 1 divalent metal cation per subunit.</text>
</comment>
<dbReference type="STRING" id="395963.Bind_3075"/>
<dbReference type="EMBL" id="CP001016">
    <property type="protein sequence ID" value="ACB96636.1"/>
    <property type="molecule type" value="Genomic_DNA"/>
</dbReference>
<organism evidence="5 6">
    <name type="scientific">Beijerinckia indica subsp. indica (strain ATCC 9039 / DSM 1715 / NCIMB 8712)</name>
    <dbReference type="NCBI Taxonomy" id="395963"/>
    <lineage>
        <taxon>Bacteria</taxon>
        <taxon>Pseudomonadati</taxon>
        <taxon>Pseudomonadota</taxon>
        <taxon>Alphaproteobacteria</taxon>
        <taxon>Hyphomicrobiales</taxon>
        <taxon>Beijerinckiaceae</taxon>
        <taxon>Beijerinckia</taxon>
    </lineage>
</organism>
<feature type="binding site" evidence="3">
    <location>
        <position position="163"/>
    </location>
    <ligand>
        <name>a divalent metal cation</name>
        <dbReference type="ChEBI" id="CHEBI:60240"/>
    </ligand>
</feature>
<dbReference type="SUPFAM" id="SSF63829">
    <property type="entry name" value="Calcium-dependent phosphotriesterase"/>
    <property type="match status" value="1"/>
</dbReference>
<reference evidence="5 6" key="2">
    <citation type="journal article" date="2010" name="J. Bacteriol.">
        <title>Complete genome sequence of Beijerinckia indica subsp. indica.</title>
        <authorList>
            <person name="Tamas I."/>
            <person name="Dedysh S.N."/>
            <person name="Liesack W."/>
            <person name="Stott M.B."/>
            <person name="Alam M."/>
            <person name="Murrell J.C."/>
            <person name="Dunfield P.F."/>
        </authorList>
    </citation>
    <scope>NUCLEOTIDE SEQUENCE [LARGE SCALE GENOMIC DNA]</scope>
    <source>
        <strain evidence="6">ATCC 9039 / DSM 1715 / NCIMB 8712</strain>
    </source>
</reference>
<dbReference type="GO" id="GO:0019853">
    <property type="term" value="P:L-ascorbic acid biosynthetic process"/>
    <property type="evidence" value="ECO:0007669"/>
    <property type="project" value="TreeGrafter"/>
</dbReference>
<dbReference type="RefSeq" id="WP_012385984.1">
    <property type="nucleotide sequence ID" value="NC_010581.1"/>
</dbReference>
<feature type="binding site" evidence="3">
    <location>
        <position position="33"/>
    </location>
    <ligand>
        <name>a divalent metal cation</name>
        <dbReference type="ChEBI" id="CHEBI:60240"/>
    </ligand>
</feature>
<dbReference type="Proteomes" id="UP000001695">
    <property type="component" value="Chromosome"/>
</dbReference>
<dbReference type="Gene3D" id="2.120.10.30">
    <property type="entry name" value="TolB, C-terminal domain"/>
    <property type="match status" value="1"/>
</dbReference>
<comment type="similarity">
    <text evidence="1">Belongs to the SMP-30/CGR1 family.</text>
</comment>
<evidence type="ECO:0000313" key="6">
    <source>
        <dbReference type="Proteomes" id="UP000001695"/>
    </source>
</evidence>